<feature type="transmembrane region" description="Helical" evidence="2">
    <location>
        <begin position="21"/>
        <end position="47"/>
    </location>
</feature>
<keyword evidence="4" id="KW-1185">Reference proteome</keyword>
<evidence type="ECO:0000256" key="2">
    <source>
        <dbReference type="SAM" id="Phobius"/>
    </source>
</evidence>
<feature type="transmembrane region" description="Helical" evidence="2">
    <location>
        <begin position="59"/>
        <end position="80"/>
    </location>
</feature>
<evidence type="ECO:0008006" key="5">
    <source>
        <dbReference type="Google" id="ProtNLM"/>
    </source>
</evidence>
<evidence type="ECO:0000313" key="3">
    <source>
        <dbReference type="EMBL" id="CAK3984418.1"/>
    </source>
</evidence>
<feature type="compositionally biased region" description="Polar residues" evidence="1">
    <location>
        <begin position="251"/>
        <end position="260"/>
    </location>
</feature>
<keyword evidence="2" id="KW-1133">Transmembrane helix</keyword>
<evidence type="ECO:0000256" key="1">
    <source>
        <dbReference type="SAM" id="MobiDB-lite"/>
    </source>
</evidence>
<sequence>MLLRVFDRRGAKTAPSQYYPRALFHVVRCFQLISSLIVGGIMSFFIWHLTHDDWATPWTFIWLTAASLFSIAALASTILLHCCMGLHPRVNAAVNISLGILWTLSWSVLTWYTSGTLANRCDLDHWDEELGITVCRTYKALFTFTLLGMVSTIAALALDIHVSRHDSRHGIYRLHDLDRKRPEEATRGAFPEQSRGYGDGPRESEAWEAPRPWTGPYRESADRNVQARGYAVPDDQFGHDAGYHGSGGRPSQGQESYYRS</sequence>
<accession>A0AAI9E8D2</accession>
<comment type="caution">
    <text evidence="3">The sequence shown here is derived from an EMBL/GenBank/DDBJ whole genome shotgun (WGS) entry which is preliminary data.</text>
</comment>
<dbReference type="EMBL" id="CAVMBE010000019">
    <property type="protein sequence ID" value="CAK3984418.1"/>
    <property type="molecule type" value="Genomic_DNA"/>
</dbReference>
<gene>
    <name evidence="3" type="ORF">LECACI_7A003829</name>
</gene>
<feature type="transmembrane region" description="Helical" evidence="2">
    <location>
        <begin position="92"/>
        <end position="112"/>
    </location>
</feature>
<dbReference type="AlphaFoldDB" id="A0AAI9E8D2"/>
<feature type="region of interest" description="Disordered" evidence="1">
    <location>
        <begin position="182"/>
        <end position="260"/>
    </location>
</feature>
<keyword evidence="2" id="KW-0472">Membrane</keyword>
<feature type="transmembrane region" description="Helical" evidence="2">
    <location>
        <begin position="140"/>
        <end position="158"/>
    </location>
</feature>
<reference evidence="3" key="1">
    <citation type="submission" date="2023-11" db="EMBL/GenBank/DDBJ databases">
        <authorList>
            <person name="Alioto T."/>
            <person name="Alioto T."/>
            <person name="Gomez Garrido J."/>
        </authorList>
    </citation>
    <scope>NUCLEOTIDE SEQUENCE</scope>
</reference>
<evidence type="ECO:0000313" key="4">
    <source>
        <dbReference type="Proteomes" id="UP001296104"/>
    </source>
</evidence>
<name>A0AAI9E8D2_9PEZI</name>
<dbReference type="Proteomes" id="UP001296104">
    <property type="component" value="Unassembled WGS sequence"/>
</dbReference>
<protein>
    <recommendedName>
        <fullName evidence="5">MARVEL domain-containing protein</fullName>
    </recommendedName>
</protein>
<keyword evidence="2" id="KW-0812">Transmembrane</keyword>
<organism evidence="3 4">
    <name type="scientific">Lecanosticta acicola</name>
    <dbReference type="NCBI Taxonomy" id="111012"/>
    <lineage>
        <taxon>Eukaryota</taxon>
        <taxon>Fungi</taxon>
        <taxon>Dikarya</taxon>
        <taxon>Ascomycota</taxon>
        <taxon>Pezizomycotina</taxon>
        <taxon>Dothideomycetes</taxon>
        <taxon>Dothideomycetidae</taxon>
        <taxon>Mycosphaerellales</taxon>
        <taxon>Mycosphaerellaceae</taxon>
        <taxon>Lecanosticta</taxon>
    </lineage>
</organism>
<proteinExistence type="predicted"/>